<sequence length="342" mass="38880">MTHPNPHDQQPNFFSQHTQLCFSKNCHFFWSKKKMGVFIYPLFWYWRASEGSDLKPWEESRSQAREDMIFTFQSPTKEDEVISLISSNSATMMSSSSLDFLRMMMHWKWCTRASTKSTRDSSPKNATRYQEFHLIVDTMLQRFMLLGFRATKSSPPRLHRWIEDKSDEVHDYSRYAHSTMDECCTYENKVKIVSAGTIPHIVEVLKSNAQDAYVHAARVLFSLVINDEIRETYRFLHVIPLLIDLLKSKPLEAQHDAAMALHHLSSLQINRTKLIQAGGVAILPGVVEGDSSILAIIALLTLSKLAIVTEGHNAICEANGVKELTNILALKSLPPPLGPSMS</sequence>
<gene>
    <name evidence="3" type="ORF">CSSPTR1EN2_LOCUS21157</name>
</gene>
<feature type="repeat" description="ARM" evidence="2">
    <location>
        <begin position="237"/>
        <end position="279"/>
    </location>
</feature>
<dbReference type="SUPFAM" id="SSF48371">
    <property type="entry name" value="ARM repeat"/>
    <property type="match status" value="1"/>
</dbReference>
<evidence type="ECO:0000256" key="2">
    <source>
        <dbReference type="PROSITE-ProRule" id="PRU00259"/>
    </source>
</evidence>
<reference evidence="3" key="1">
    <citation type="submission" date="2024-02" db="EMBL/GenBank/DDBJ databases">
        <authorList>
            <consortium name="ELIXIR-Norway"/>
            <consortium name="Elixir Norway"/>
        </authorList>
    </citation>
    <scope>NUCLEOTIDE SEQUENCE</scope>
</reference>
<dbReference type="PROSITE" id="PS50176">
    <property type="entry name" value="ARM_REPEAT"/>
    <property type="match status" value="1"/>
</dbReference>
<evidence type="ECO:0008006" key="5">
    <source>
        <dbReference type="Google" id="ProtNLM"/>
    </source>
</evidence>
<dbReference type="InterPro" id="IPR016024">
    <property type="entry name" value="ARM-type_fold"/>
</dbReference>
<dbReference type="Proteomes" id="UP001497512">
    <property type="component" value="Chromosome 7"/>
</dbReference>
<dbReference type="InterPro" id="IPR000225">
    <property type="entry name" value="Armadillo"/>
</dbReference>
<name>A0ABP0UX63_9BRYO</name>
<dbReference type="InterPro" id="IPR011989">
    <property type="entry name" value="ARM-like"/>
</dbReference>
<evidence type="ECO:0000256" key="1">
    <source>
        <dbReference type="ARBA" id="ARBA00022786"/>
    </source>
</evidence>
<evidence type="ECO:0000313" key="3">
    <source>
        <dbReference type="EMBL" id="CAK9232237.1"/>
    </source>
</evidence>
<protein>
    <recommendedName>
        <fullName evidence="5">ARM repeat superfamily protein</fullName>
    </recommendedName>
</protein>
<keyword evidence="1" id="KW-0833">Ubl conjugation pathway</keyword>
<keyword evidence="4" id="KW-1185">Reference proteome</keyword>
<dbReference type="EMBL" id="OZ019899">
    <property type="protein sequence ID" value="CAK9232237.1"/>
    <property type="molecule type" value="Genomic_DNA"/>
</dbReference>
<dbReference type="Gene3D" id="1.25.10.10">
    <property type="entry name" value="Leucine-rich Repeat Variant"/>
    <property type="match status" value="1"/>
</dbReference>
<dbReference type="SMART" id="SM00185">
    <property type="entry name" value="ARM"/>
    <property type="match status" value="3"/>
</dbReference>
<evidence type="ECO:0000313" key="4">
    <source>
        <dbReference type="Proteomes" id="UP001497512"/>
    </source>
</evidence>
<accession>A0ABP0UX63</accession>
<organism evidence="3 4">
    <name type="scientific">Sphagnum troendelagicum</name>
    <dbReference type="NCBI Taxonomy" id="128251"/>
    <lineage>
        <taxon>Eukaryota</taxon>
        <taxon>Viridiplantae</taxon>
        <taxon>Streptophyta</taxon>
        <taxon>Embryophyta</taxon>
        <taxon>Bryophyta</taxon>
        <taxon>Sphagnophytina</taxon>
        <taxon>Sphagnopsida</taxon>
        <taxon>Sphagnales</taxon>
        <taxon>Sphagnaceae</taxon>
        <taxon>Sphagnum</taxon>
    </lineage>
</organism>
<dbReference type="PANTHER" id="PTHR23315">
    <property type="entry name" value="U BOX DOMAIN-CONTAINING"/>
    <property type="match status" value="1"/>
</dbReference>
<proteinExistence type="predicted"/>
<dbReference type="PANTHER" id="PTHR23315:SF339">
    <property type="entry name" value="U-BOX DOMAIN-CONTAINING PROTEIN 40"/>
    <property type="match status" value="1"/>
</dbReference>